<dbReference type="Gene3D" id="2.40.50.140">
    <property type="entry name" value="Nucleic acid-binding proteins"/>
    <property type="match status" value="1"/>
</dbReference>
<dbReference type="STRING" id="1941349.STSP1_00853"/>
<evidence type="ECO:0000256" key="17">
    <source>
        <dbReference type="ARBA" id="ARBA00023136"/>
    </source>
</evidence>
<evidence type="ECO:0000256" key="14">
    <source>
        <dbReference type="ARBA" id="ARBA00022801"/>
    </source>
</evidence>
<dbReference type="PANTHER" id="PTHR30001">
    <property type="entry name" value="RIBONUCLEASE"/>
    <property type="match status" value="1"/>
</dbReference>
<evidence type="ECO:0000256" key="11">
    <source>
        <dbReference type="ARBA" id="ARBA00022723"/>
    </source>
</evidence>
<keyword evidence="7" id="KW-0997">Cell inner membrane</keyword>
<evidence type="ECO:0000256" key="16">
    <source>
        <dbReference type="ARBA" id="ARBA00022884"/>
    </source>
</evidence>
<dbReference type="GO" id="GO:0006364">
    <property type="term" value="P:rRNA processing"/>
    <property type="evidence" value="ECO:0007669"/>
    <property type="project" value="UniProtKB-KW"/>
</dbReference>
<dbReference type="GO" id="GO:0004519">
    <property type="term" value="F:endonuclease activity"/>
    <property type="evidence" value="ECO:0007669"/>
    <property type="project" value="UniProtKB-KW"/>
</dbReference>
<keyword evidence="13" id="KW-0255">Endonuclease</keyword>
<keyword evidence="9" id="KW-0819">tRNA processing</keyword>
<dbReference type="GO" id="GO:0046872">
    <property type="term" value="F:metal ion binding"/>
    <property type="evidence" value="ECO:0007669"/>
    <property type="project" value="UniProtKB-KW"/>
</dbReference>
<keyword evidence="20" id="KW-1185">Reference proteome</keyword>
<evidence type="ECO:0000256" key="10">
    <source>
        <dbReference type="ARBA" id="ARBA00022722"/>
    </source>
</evidence>
<keyword evidence="15" id="KW-0460">Magnesium</keyword>
<dbReference type="CDD" id="cd04453">
    <property type="entry name" value="S1_RNase_E"/>
    <property type="match status" value="1"/>
</dbReference>
<dbReference type="InterPro" id="IPR012340">
    <property type="entry name" value="NA-bd_OB-fold"/>
</dbReference>
<evidence type="ECO:0000256" key="2">
    <source>
        <dbReference type="ARBA" id="ARBA00004496"/>
    </source>
</evidence>
<evidence type="ECO:0000313" key="20">
    <source>
        <dbReference type="Proteomes" id="UP000193334"/>
    </source>
</evidence>
<organism evidence="19 20">
    <name type="scientific">Sedimentisphaera salicampi</name>
    <dbReference type="NCBI Taxonomy" id="1941349"/>
    <lineage>
        <taxon>Bacteria</taxon>
        <taxon>Pseudomonadati</taxon>
        <taxon>Planctomycetota</taxon>
        <taxon>Phycisphaerae</taxon>
        <taxon>Sedimentisphaerales</taxon>
        <taxon>Sedimentisphaeraceae</taxon>
        <taxon>Sedimentisphaera</taxon>
    </lineage>
</organism>
<name>A0A1W6LL25_9BACT</name>
<evidence type="ECO:0000256" key="12">
    <source>
        <dbReference type="ARBA" id="ARBA00022730"/>
    </source>
</evidence>
<dbReference type="EMBL" id="CP021023">
    <property type="protein sequence ID" value="ARN56471.1"/>
    <property type="molecule type" value="Genomic_DNA"/>
</dbReference>
<evidence type="ECO:0000256" key="5">
    <source>
        <dbReference type="ARBA" id="ARBA00022475"/>
    </source>
</evidence>
<dbReference type="InterPro" id="IPR003029">
    <property type="entry name" value="S1_domain"/>
</dbReference>
<sequence length="505" mass="57832">MSREMLINVTQGEECRVAVLQDGALEELYMEREDDNSCVNNIYLGKVINVESSIQAAFVDYGEKRHGFLHISDIHPRYYVNEGAKEKIGKRTGLKKRPPIRKCIKPGQKIVVQVIKEGVGTKGPAVTTYLSLPGKYLVLMPWMNKVGVSQRIENEESRKRLKGIISELEGPEDAGFIVRTAGELANKRDIQMDLKYLTRLWESIKKRMNKRQPPAELYRESDLAIRAVRDVFNTTVKRVVCDSENVTNKIKDFFEITQPRYKKRISYYNSSEPLFHKYWIEEAVNKVKQRKVELRGGGTIVIEQTEALVAIDVNSARAKKYKDIEQTALQTNLEAAKEIARQLRLRDMGGIIVCDFIDMEIAANRKRVEKAFRDAVKPDRAKYRILRMSQFCLVEMTRQRMRPSLERSLFRECPVCGGSGLIKCAESVAVEILREVQIALANKRTVKVLVETSSEIAEHLLNSKRAVICEAENESEKVIEIKQRPEMKGEEFAISCLDERGRMVL</sequence>
<dbReference type="AlphaFoldDB" id="A0A1W6LL25"/>
<dbReference type="Pfam" id="PF00575">
    <property type="entry name" value="S1"/>
    <property type="match status" value="1"/>
</dbReference>
<keyword evidence="16" id="KW-0694">RNA-binding</keyword>
<gene>
    <name evidence="19" type="primary">rne</name>
    <name evidence="19" type="ORF">STSP1_00853</name>
</gene>
<comment type="cofactor">
    <cofactor evidence="1">
        <name>Mg(2+)</name>
        <dbReference type="ChEBI" id="CHEBI:18420"/>
    </cofactor>
</comment>
<dbReference type="GO" id="GO:0016787">
    <property type="term" value="F:hydrolase activity"/>
    <property type="evidence" value="ECO:0007669"/>
    <property type="project" value="UniProtKB-KW"/>
</dbReference>
<keyword evidence="5" id="KW-1003">Cell membrane</keyword>
<evidence type="ECO:0000259" key="18">
    <source>
        <dbReference type="PROSITE" id="PS50126"/>
    </source>
</evidence>
<dbReference type="OrthoDB" id="9804278at2"/>
<keyword evidence="12" id="KW-0699">rRNA-binding</keyword>
<dbReference type="GO" id="GO:0005737">
    <property type="term" value="C:cytoplasm"/>
    <property type="evidence" value="ECO:0007669"/>
    <property type="project" value="UniProtKB-SubCell"/>
</dbReference>
<dbReference type="GO" id="GO:0004540">
    <property type="term" value="F:RNA nuclease activity"/>
    <property type="evidence" value="ECO:0007669"/>
    <property type="project" value="InterPro"/>
</dbReference>
<reference evidence="20" key="1">
    <citation type="submission" date="2017-04" db="EMBL/GenBank/DDBJ databases">
        <title>Comparative genomics and description of representatives of a novel lineage of planctomycetes thriving in anoxic sediments.</title>
        <authorList>
            <person name="Spring S."/>
            <person name="Bunk B."/>
            <person name="Sproer C."/>
        </authorList>
    </citation>
    <scope>NUCLEOTIDE SEQUENCE [LARGE SCALE GENOMIC DNA]</scope>
    <source>
        <strain evidence="20">ST-PulAB-D4</strain>
    </source>
</reference>
<evidence type="ECO:0000256" key="8">
    <source>
        <dbReference type="ARBA" id="ARBA00022552"/>
    </source>
</evidence>
<keyword evidence="6" id="KW-0963">Cytoplasm</keyword>
<keyword evidence="17" id="KW-0472">Membrane</keyword>
<dbReference type="PROSITE" id="PS50126">
    <property type="entry name" value="S1"/>
    <property type="match status" value="1"/>
</dbReference>
<keyword evidence="8" id="KW-0698">rRNA processing</keyword>
<dbReference type="InterPro" id="IPR048583">
    <property type="entry name" value="RNase_E_G_thioredoxin-like"/>
</dbReference>
<evidence type="ECO:0000313" key="19">
    <source>
        <dbReference type="EMBL" id="ARN56471.1"/>
    </source>
</evidence>
<dbReference type="RefSeq" id="WP_085755161.1">
    <property type="nucleotide sequence ID" value="NZ_CP021023.1"/>
</dbReference>
<dbReference type="SMART" id="SM00316">
    <property type="entry name" value="S1"/>
    <property type="match status" value="1"/>
</dbReference>
<accession>A0A1W6LL25</accession>
<dbReference type="KEGG" id="pbp:STSP1_00853"/>
<evidence type="ECO:0000256" key="4">
    <source>
        <dbReference type="ARBA" id="ARBA00017719"/>
    </source>
</evidence>
<proteinExistence type="inferred from homology"/>
<dbReference type="GO" id="GO:0008033">
    <property type="term" value="P:tRNA processing"/>
    <property type="evidence" value="ECO:0007669"/>
    <property type="project" value="UniProtKB-KW"/>
</dbReference>
<feature type="domain" description="S1 motif" evidence="18">
    <location>
        <begin position="40"/>
        <end position="135"/>
    </location>
</feature>
<comment type="similarity">
    <text evidence="3">Belongs to the RNase E/G family. RNase G subfamily.</text>
</comment>
<dbReference type="Proteomes" id="UP000193334">
    <property type="component" value="Chromosome"/>
</dbReference>
<dbReference type="InterPro" id="IPR019307">
    <property type="entry name" value="RNA-bd_AU-1/RNase_E/G"/>
</dbReference>
<dbReference type="SUPFAM" id="SSF50249">
    <property type="entry name" value="Nucleic acid-binding proteins"/>
    <property type="match status" value="1"/>
</dbReference>
<protein>
    <recommendedName>
        <fullName evidence="4">Ribonuclease G</fullName>
    </recommendedName>
</protein>
<keyword evidence="11" id="KW-0479">Metal-binding</keyword>
<dbReference type="Gene3D" id="3.40.1260.20">
    <property type="entry name" value="Ribonuclease E, catalytic domain"/>
    <property type="match status" value="1"/>
</dbReference>
<dbReference type="Pfam" id="PF20833">
    <property type="entry name" value="RNase_E_G_Thio"/>
    <property type="match status" value="1"/>
</dbReference>
<dbReference type="Pfam" id="PF10150">
    <property type="entry name" value="RNase_E_G"/>
    <property type="match status" value="1"/>
</dbReference>
<evidence type="ECO:0000256" key="7">
    <source>
        <dbReference type="ARBA" id="ARBA00022519"/>
    </source>
</evidence>
<dbReference type="GO" id="GO:0019843">
    <property type="term" value="F:rRNA binding"/>
    <property type="evidence" value="ECO:0007669"/>
    <property type="project" value="UniProtKB-KW"/>
</dbReference>
<evidence type="ECO:0000256" key="15">
    <source>
        <dbReference type="ARBA" id="ARBA00022842"/>
    </source>
</evidence>
<evidence type="ECO:0000256" key="3">
    <source>
        <dbReference type="ARBA" id="ARBA00005663"/>
    </source>
</evidence>
<comment type="subcellular location">
    <subcellularLocation>
        <location evidence="2">Cytoplasm</location>
    </subcellularLocation>
</comment>
<dbReference type="NCBIfam" id="TIGR00757">
    <property type="entry name" value="RNaseEG"/>
    <property type="match status" value="1"/>
</dbReference>
<dbReference type="InterPro" id="IPR004659">
    <property type="entry name" value="RNase_E/G"/>
</dbReference>
<evidence type="ECO:0000256" key="6">
    <source>
        <dbReference type="ARBA" id="ARBA00022490"/>
    </source>
</evidence>
<evidence type="ECO:0000256" key="13">
    <source>
        <dbReference type="ARBA" id="ARBA00022759"/>
    </source>
</evidence>
<evidence type="ECO:0000256" key="1">
    <source>
        <dbReference type="ARBA" id="ARBA00001946"/>
    </source>
</evidence>
<keyword evidence="10" id="KW-0540">Nuclease</keyword>
<dbReference type="PANTHER" id="PTHR30001:SF1">
    <property type="entry name" value="RIBONUCLEASE E_G-LIKE PROTEIN, CHLOROPLASTIC"/>
    <property type="match status" value="1"/>
</dbReference>
<evidence type="ECO:0000256" key="9">
    <source>
        <dbReference type="ARBA" id="ARBA00022694"/>
    </source>
</evidence>
<keyword evidence="14 19" id="KW-0378">Hydrolase</keyword>